<evidence type="ECO:0000313" key="1">
    <source>
        <dbReference type="EMBL" id="QDM43723.1"/>
    </source>
</evidence>
<name>A0AAP9DSW6_PANTH</name>
<organism evidence="1 2">
    <name type="scientific">Paenibacillus thiaminolyticus</name>
    <name type="common">Bacillus thiaminolyticus</name>
    <dbReference type="NCBI Taxonomy" id="49283"/>
    <lineage>
        <taxon>Bacteria</taxon>
        <taxon>Bacillati</taxon>
        <taxon>Bacillota</taxon>
        <taxon>Bacilli</taxon>
        <taxon>Bacillales</taxon>
        <taxon>Paenibacillaceae</taxon>
        <taxon>Paenibacillus</taxon>
    </lineage>
</organism>
<gene>
    <name evidence="1" type="ORF">FLT43_09580</name>
</gene>
<protein>
    <recommendedName>
        <fullName evidence="3">Transposase DDE domain-containing protein</fullName>
    </recommendedName>
</protein>
<dbReference type="Proteomes" id="UP000315377">
    <property type="component" value="Chromosome"/>
</dbReference>
<reference evidence="1 2" key="1">
    <citation type="submission" date="2019-07" db="EMBL/GenBank/DDBJ databases">
        <title>Paenibacillus thiaminolyticus NRRL B-4156.</title>
        <authorList>
            <person name="Hehnly C."/>
            <person name="Zhang L."/>
        </authorList>
    </citation>
    <scope>NUCLEOTIDE SEQUENCE [LARGE SCALE GENOMIC DNA]</scope>
    <source>
        <strain evidence="1 2">NRRL B-4156</strain>
    </source>
</reference>
<evidence type="ECO:0008006" key="3">
    <source>
        <dbReference type="Google" id="ProtNLM"/>
    </source>
</evidence>
<proteinExistence type="predicted"/>
<accession>A0AAP9DSW6</accession>
<dbReference type="EMBL" id="CP041405">
    <property type="protein sequence ID" value="QDM43723.1"/>
    <property type="molecule type" value="Genomic_DNA"/>
</dbReference>
<evidence type="ECO:0000313" key="2">
    <source>
        <dbReference type="Proteomes" id="UP000315377"/>
    </source>
</evidence>
<dbReference type="AlphaFoldDB" id="A0AAP9DSW6"/>
<sequence>MVYLFLKHGMRWTTLRGLKRDTIQAMLVPAAMNLKKMAAWLWKTGHPSDNKHKRTPAVQFFRGSWSTLWNRRSPVLHCRQN</sequence>